<evidence type="ECO:0000256" key="1">
    <source>
        <dbReference type="ARBA" id="ARBA00004127"/>
    </source>
</evidence>
<dbReference type="EMBL" id="CP108482">
    <property type="protein sequence ID" value="WUS61597.1"/>
    <property type="molecule type" value="Genomic_DNA"/>
</dbReference>
<feature type="transmembrane region" description="Helical" evidence="5">
    <location>
        <begin position="323"/>
        <end position="348"/>
    </location>
</feature>
<dbReference type="InterPro" id="IPR011020">
    <property type="entry name" value="HTTM-like"/>
</dbReference>
<keyword evidence="3 5" id="KW-1133">Transmembrane helix</keyword>
<protein>
    <submittedName>
        <fullName evidence="7">HTTM domain-containing protein</fullName>
    </submittedName>
</protein>
<feature type="transmembrane region" description="Helical" evidence="5">
    <location>
        <begin position="83"/>
        <end position="99"/>
    </location>
</feature>
<gene>
    <name evidence="7" type="ORF">OG469_20670</name>
</gene>
<feature type="transmembrane region" description="Helical" evidence="5">
    <location>
        <begin position="228"/>
        <end position="252"/>
    </location>
</feature>
<reference evidence="7 8" key="1">
    <citation type="submission" date="2022-10" db="EMBL/GenBank/DDBJ databases">
        <title>The complete genomes of actinobacterial strains from the NBC collection.</title>
        <authorList>
            <person name="Joergensen T.S."/>
            <person name="Alvarez Arevalo M."/>
            <person name="Sterndorff E.B."/>
            <person name="Faurdal D."/>
            <person name="Vuksanovic O."/>
            <person name="Mourched A.-S."/>
            <person name="Charusanti P."/>
            <person name="Shaw S."/>
            <person name="Blin K."/>
            <person name="Weber T."/>
        </authorList>
    </citation>
    <scope>NUCLEOTIDE SEQUENCE [LARGE SCALE GENOMIC DNA]</scope>
    <source>
        <strain evidence="7 8">NBC_01247</strain>
    </source>
</reference>
<feature type="transmembrane region" description="Helical" evidence="5">
    <location>
        <begin position="285"/>
        <end position="311"/>
    </location>
</feature>
<organism evidence="7 8">
    <name type="scientific">Kitasatospora herbaricolor</name>
    <dbReference type="NCBI Taxonomy" id="68217"/>
    <lineage>
        <taxon>Bacteria</taxon>
        <taxon>Bacillati</taxon>
        <taxon>Actinomycetota</taxon>
        <taxon>Actinomycetes</taxon>
        <taxon>Kitasatosporales</taxon>
        <taxon>Streptomycetaceae</taxon>
        <taxon>Kitasatospora</taxon>
    </lineage>
</organism>
<evidence type="ECO:0000256" key="3">
    <source>
        <dbReference type="ARBA" id="ARBA00022989"/>
    </source>
</evidence>
<feature type="transmembrane region" description="Helical" evidence="5">
    <location>
        <begin position="129"/>
        <end position="148"/>
    </location>
</feature>
<keyword evidence="2 5" id="KW-0812">Transmembrane</keyword>
<keyword evidence="4 5" id="KW-0472">Membrane</keyword>
<feature type="domain" description="HTTM-like" evidence="6">
    <location>
        <begin position="14"/>
        <end position="360"/>
    </location>
</feature>
<dbReference type="SMART" id="SM00752">
    <property type="entry name" value="HTTM"/>
    <property type="match status" value="1"/>
</dbReference>
<feature type="transmembrane region" description="Helical" evidence="5">
    <location>
        <begin position="20"/>
        <end position="38"/>
    </location>
</feature>
<dbReference type="Proteomes" id="UP001432014">
    <property type="component" value="Chromosome"/>
</dbReference>
<dbReference type="InterPro" id="IPR052964">
    <property type="entry name" value="Sporulation_signal_mat"/>
</dbReference>
<dbReference type="PANTHER" id="PTHR39535">
    <property type="entry name" value="SPORULATION-DELAYING PROTEIN SDPB"/>
    <property type="match status" value="1"/>
</dbReference>
<feature type="transmembrane region" description="Helical" evidence="5">
    <location>
        <begin position="199"/>
        <end position="216"/>
    </location>
</feature>
<sequence>MGAPFARGFAAFTGRVFGPYQAAVVRMGFGLAWLAFLLREWPERRVLYGDRSPWSLDLAGQLLADNGAFTVLTWFGGRFWFELVYHLAVLAAVLVVLGWRTRASGVLFMVTVLSLQNRNVFVGDGGDNVLHVMAVYLVLTRCATVWSLDARRRRAGADRSRGAVAIWVVLGAALTAAQFGGFSGGTLDWVSAARPYPGFAPLLWGLWTVAGLWYAVNRWWPSGEPRAVLDALATMLHNCALLVIATEVVLIYSTAGWYKVQGSRWQDGTALYYPLHLDYFAPWPWLSGLLGAALLPVFVITYGTVAVQVAFPFTLIDRRVKNVLLAVMMAEHAGIAVVLGLPVFSLAMIAADAVFLPTTVLLRAGAGLSALRVRLAASRTGRTLPR</sequence>
<comment type="subcellular location">
    <subcellularLocation>
        <location evidence="1">Endomembrane system</location>
        <topology evidence="1">Multi-pass membrane protein</topology>
    </subcellularLocation>
</comment>
<evidence type="ECO:0000256" key="4">
    <source>
        <dbReference type="ARBA" id="ARBA00023136"/>
    </source>
</evidence>
<evidence type="ECO:0000256" key="5">
    <source>
        <dbReference type="SAM" id="Phobius"/>
    </source>
</evidence>
<feature type="transmembrane region" description="Helical" evidence="5">
    <location>
        <begin position="160"/>
        <end position="179"/>
    </location>
</feature>
<name>A0ABZ1WL20_9ACTN</name>
<proteinExistence type="predicted"/>
<feature type="transmembrane region" description="Helical" evidence="5">
    <location>
        <begin position="354"/>
        <end position="373"/>
    </location>
</feature>
<dbReference type="PANTHER" id="PTHR39535:SF2">
    <property type="entry name" value="HTTM DOMAIN-CONTAINING PROTEIN"/>
    <property type="match status" value="1"/>
</dbReference>
<accession>A0ABZ1WL20</accession>
<evidence type="ECO:0000313" key="8">
    <source>
        <dbReference type="Proteomes" id="UP001432014"/>
    </source>
</evidence>
<evidence type="ECO:0000259" key="6">
    <source>
        <dbReference type="SMART" id="SM00752"/>
    </source>
</evidence>
<evidence type="ECO:0000256" key="2">
    <source>
        <dbReference type="ARBA" id="ARBA00022692"/>
    </source>
</evidence>
<evidence type="ECO:0000313" key="7">
    <source>
        <dbReference type="EMBL" id="WUS61597.1"/>
    </source>
</evidence>
<keyword evidence="8" id="KW-1185">Reference proteome</keyword>